<comment type="caution">
    <text evidence="1">The sequence shown here is derived from an EMBL/GenBank/DDBJ whole genome shotgun (WGS) entry which is preliminary data.</text>
</comment>
<protein>
    <submittedName>
        <fullName evidence="1">Uncharacterized protein</fullName>
    </submittedName>
</protein>
<reference evidence="1 2" key="1">
    <citation type="submission" date="2015-02" db="EMBL/GenBank/DDBJ databases">
        <title>Improved understanding of the partial-nitritation anammox process through 23 genomes representing the majority of the microbial community.</title>
        <authorList>
            <person name="Speth D.R."/>
            <person name="In T Zandt M."/>
            <person name="Guerrero Cruz S."/>
            <person name="Jetten M.S."/>
            <person name="Dutilh B.E."/>
        </authorList>
    </citation>
    <scope>NUCLEOTIDE SEQUENCE [LARGE SCALE GENOMIC DNA]</scope>
    <source>
        <strain evidence="1">OLB20</strain>
    </source>
</reference>
<name>A0A136LWM1_9BACT</name>
<accession>A0A136LWM1</accession>
<sequence>MNNYSQPILYLHPSEYKLTKTVSWLLLRFSATAYTHLMELHNALPELEEIALPVHPDELPHRLSPEQLMRQFRLRQLRKTMTAVFGGINGGSAGKWTASRGYGLQQTDYIIGRNFTLRHTSDTPDGEEYWIQQYDFDGNYGMEAFYDFKRIKGTEQNLPNLRGPFAAHCDPRQANYDYEVRRFRNNLVLMNGSVLQLQPMTAEKIARLTSWLKAENPRITT</sequence>
<dbReference type="STRING" id="1617426.TR69_WS6001001346"/>
<evidence type="ECO:0000313" key="2">
    <source>
        <dbReference type="Proteomes" id="UP000070457"/>
    </source>
</evidence>
<dbReference type="Proteomes" id="UP000070457">
    <property type="component" value="Unassembled WGS sequence"/>
</dbReference>
<organism evidence="1 2">
    <name type="scientific">candidate division WS6 bacterium OLB20</name>
    <dbReference type="NCBI Taxonomy" id="1617426"/>
    <lineage>
        <taxon>Bacteria</taxon>
        <taxon>Candidatus Dojkabacteria</taxon>
    </lineage>
</organism>
<evidence type="ECO:0000313" key="1">
    <source>
        <dbReference type="EMBL" id="KXK26052.1"/>
    </source>
</evidence>
<dbReference type="AlphaFoldDB" id="A0A136LWM1"/>
<dbReference type="EMBL" id="JYNZ01000005">
    <property type="protein sequence ID" value="KXK26052.1"/>
    <property type="molecule type" value="Genomic_DNA"/>
</dbReference>
<gene>
    <name evidence="1" type="ORF">TR69_WS6001001346</name>
</gene>
<proteinExistence type="predicted"/>